<evidence type="ECO:0000313" key="3">
    <source>
        <dbReference type="Proteomes" id="UP000829354"/>
    </source>
</evidence>
<keyword evidence="1" id="KW-0175">Coiled coil</keyword>
<gene>
    <name evidence="2" type="ORF">L5515_015293</name>
</gene>
<feature type="coiled-coil region" evidence="1">
    <location>
        <begin position="83"/>
        <end position="172"/>
    </location>
</feature>
<protein>
    <submittedName>
        <fullName evidence="2">Uncharacterized protein</fullName>
    </submittedName>
</protein>
<keyword evidence="3" id="KW-1185">Reference proteome</keyword>
<dbReference type="AlphaFoldDB" id="A0AAE9J9T3"/>
<name>A0AAE9J9T3_CAEBR</name>
<dbReference type="Proteomes" id="UP000829354">
    <property type="component" value="Chromosome II"/>
</dbReference>
<organism evidence="2 3">
    <name type="scientific">Caenorhabditis briggsae</name>
    <dbReference type="NCBI Taxonomy" id="6238"/>
    <lineage>
        <taxon>Eukaryota</taxon>
        <taxon>Metazoa</taxon>
        <taxon>Ecdysozoa</taxon>
        <taxon>Nematoda</taxon>
        <taxon>Chromadorea</taxon>
        <taxon>Rhabditida</taxon>
        <taxon>Rhabditina</taxon>
        <taxon>Rhabditomorpha</taxon>
        <taxon>Rhabditoidea</taxon>
        <taxon>Rhabditidae</taxon>
        <taxon>Peloderinae</taxon>
        <taxon>Caenorhabditis</taxon>
    </lineage>
</organism>
<accession>A0AAE9J9T3</accession>
<reference evidence="2 3" key="1">
    <citation type="submission" date="2022-04" db="EMBL/GenBank/DDBJ databases">
        <title>Chromosome-level reference genomes for two strains of Caenorhabditis briggsae: an improved platform for comparative genomics.</title>
        <authorList>
            <person name="Stevens L."/>
            <person name="Andersen E."/>
        </authorList>
    </citation>
    <scope>NUCLEOTIDE SEQUENCE [LARGE SCALE GENOMIC DNA]</scope>
    <source>
        <strain evidence="2">VX34</strain>
        <tissue evidence="2">Whole-organism</tissue>
    </source>
</reference>
<evidence type="ECO:0000256" key="1">
    <source>
        <dbReference type="SAM" id="Coils"/>
    </source>
</evidence>
<proteinExistence type="predicted"/>
<dbReference type="EMBL" id="CP092621">
    <property type="protein sequence ID" value="UMM19862.1"/>
    <property type="molecule type" value="Genomic_DNA"/>
</dbReference>
<sequence length="175" mass="21303">MSKINEEFESVKIACLRKFLENQSIQTEELKKERKIQKKKFEDYVDVHEQILLELEESRKVQKEQREKINMMTESNKYCLDIGVELIEKNDKLREELRGMKRKFENIEENLVSQKSQQEQENREILMAKLTEELAEIQKEREVQKKLFENYVDVQERTLLELEDSKKKYKKSKRK</sequence>
<evidence type="ECO:0000313" key="2">
    <source>
        <dbReference type="EMBL" id="UMM19862.1"/>
    </source>
</evidence>